<dbReference type="AlphaFoldDB" id="A0A2W1LD86"/>
<evidence type="ECO:0000313" key="2">
    <source>
        <dbReference type="Proteomes" id="UP000249522"/>
    </source>
</evidence>
<proteinExistence type="predicted"/>
<accession>A0A2W1LD86</accession>
<comment type="caution">
    <text evidence="1">The sequence shown here is derived from an EMBL/GenBank/DDBJ whole genome shotgun (WGS) entry which is preliminary data.</text>
</comment>
<evidence type="ECO:0000313" key="1">
    <source>
        <dbReference type="EMBL" id="PZD93005.1"/>
    </source>
</evidence>
<gene>
    <name evidence="1" type="ORF">DNH61_24770</name>
</gene>
<keyword evidence="2" id="KW-1185">Reference proteome</keyword>
<dbReference type="EMBL" id="QKRB01000060">
    <property type="protein sequence ID" value="PZD93005.1"/>
    <property type="molecule type" value="Genomic_DNA"/>
</dbReference>
<reference evidence="1 2" key="1">
    <citation type="submission" date="2018-06" db="EMBL/GenBank/DDBJ databases">
        <title>Paenibacillus imtechensis sp. nov.</title>
        <authorList>
            <person name="Pinnaka A.K."/>
            <person name="Singh H."/>
            <person name="Kaur M."/>
        </authorList>
    </citation>
    <scope>NUCLEOTIDE SEQUENCE [LARGE SCALE GENOMIC DNA]</scope>
    <source>
        <strain evidence="1 2">SMB1</strain>
    </source>
</reference>
<protein>
    <recommendedName>
        <fullName evidence="3">Limonene hydroxylase</fullName>
    </recommendedName>
</protein>
<sequence>MDGSLPDDEDFLTGSGIRWAAGAMDGVLGHHAALSGNTDDVRELVELLAKHSLKPRTSTRKALYSMVVSSNVGGLIDDVLDEARKHPGMQLQALFDEARWMVEHGTHRNVVKFGIALLGLFRNEQVKELLLTVGRHEEFTLYAAVAIQNGMEDSNEVLFELAKHVNGWGKINIVERLEPSSQKIKDWLLRHGCQNSIMNEYLACTCAMNGELHVALAGGQVDGELFDGATDIIQALLNGGPAEDIDDYEHAPQVVSDYVRLAGDMSSTAKHLSVLMGIRDFLEVDEGGEQWAERLSSGWTEEQRAGALEACQRLIAQYEWRSVVMKAVEAGDSLERYYGIRCARELGIAFRV</sequence>
<evidence type="ECO:0008006" key="3">
    <source>
        <dbReference type="Google" id="ProtNLM"/>
    </source>
</evidence>
<dbReference type="Proteomes" id="UP000249522">
    <property type="component" value="Unassembled WGS sequence"/>
</dbReference>
<organism evidence="1 2">
    <name type="scientific">Paenibacillus sambharensis</name>
    <dbReference type="NCBI Taxonomy" id="1803190"/>
    <lineage>
        <taxon>Bacteria</taxon>
        <taxon>Bacillati</taxon>
        <taxon>Bacillota</taxon>
        <taxon>Bacilli</taxon>
        <taxon>Bacillales</taxon>
        <taxon>Paenibacillaceae</taxon>
        <taxon>Paenibacillus</taxon>
    </lineage>
</organism>
<name>A0A2W1LD86_9BACL</name>